<evidence type="ECO:0008006" key="3">
    <source>
        <dbReference type="Google" id="ProtNLM"/>
    </source>
</evidence>
<dbReference type="AlphaFoldDB" id="A0ABD2MXA8"/>
<reference evidence="1 2" key="1">
    <citation type="journal article" date="2021" name="BMC Biol.">
        <title>Horizontally acquired antibacterial genes associated with adaptive radiation of ladybird beetles.</title>
        <authorList>
            <person name="Li H.S."/>
            <person name="Tang X.F."/>
            <person name="Huang Y.H."/>
            <person name="Xu Z.Y."/>
            <person name="Chen M.L."/>
            <person name="Du X.Y."/>
            <person name="Qiu B.Y."/>
            <person name="Chen P.T."/>
            <person name="Zhang W."/>
            <person name="Slipinski A."/>
            <person name="Escalona H.E."/>
            <person name="Waterhouse R.M."/>
            <person name="Zwick A."/>
            <person name="Pang H."/>
        </authorList>
    </citation>
    <scope>NUCLEOTIDE SEQUENCE [LARGE SCALE GENOMIC DNA]</scope>
    <source>
        <strain evidence="1">SYSU2018</strain>
    </source>
</reference>
<gene>
    <name evidence="1" type="ORF">HHI36_021564</name>
</gene>
<accession>A0ABD2MXA8</accession>
<name>A0ABD2MXA8_9CUCU</name>
<evidence type="ECO:0000313" key="2">
    <source>
        <dbReference type="Proteomes" id="UP001516400"/>
    </source>
</evidence>
<comment type="caution">
    <text evidence="1">The sequence shown here is derived from an EMBL/GenBank/DDBJ whole genome shotgun (WGS) entry which is preliminary data.</text>
</comment>
<dbReference type="Proteomes" id="UP001516400">
    <property type="component" value="Unassembled WGS sequence"/>
</dbReference>
<dbReference type="EMBL" id="JABFTP020000042">
    <property type="protein sequence ID" value="KAL3271064.1"/>
    <property type="molecule type" value="Genomic_DNA"/>
</dbReference>
<proteinExistence type="predicted"/>
<evidence type="ECO:0000313" key="1">
    <source>
        <dbReference type="EMBL" id="KAL3271064.1"/>
    </source>
</evidence>
<keyword evidence="2" id="KW-1185">Reference proteome</keyword>
<sequence length="100" mass="11395">MIQEALNNSLASFIKSFCKTHNKITQHGKHNGPNGLRFVYTNDLTVLTNDLLVQFAHDADIITMKTLEVYFTINNLKVNSQKTATQMRISEESRQDLIVL</sequence>
<protein>
    <recommendedName>
        <fullName evidence="3">Reverse transcriptase</fullName>
    </recommendedName>
</protein>
<organism evidence="1 2">
    <name type="scientific">Cryptolaemus montrouzieri</name>
    <dbReference type="NCBI Taxonomy" id="559131"/>
    <lineage>
        <taxon>Eukaryota</taxon>
        <taxon>Metazoa</taxon>
        <taxon>Ecdysozoa</taxon>
        <taxon>Arthropoda</taxon>
        <taxon>Hexapoda</taxon>
        <taxon>Insecta</taxon>
        <taxon>Pterygota</taxon>
        <taxon>Neoptera</taxon>
        <taxon>Endopterygota</taxon>
        <taxon>Coleoptera</taxon>
        <taxon>Polyphaga</taxon>
        <taxon>Cucujiformia</taxon>
        <taxon>Coccinelloidea</taxon>
        <taxon>Coccinellidae</taxon>
        <taxon>Scymninae</taxon>
        <taxon>Scymnini</taxon>
        <taxon>Cryptolaemus</taxon>
    </lineage>
</organism>